<feature type="compositionally biased region" description="Low complexity" evidence="5">
    <location>
        <begin position="20"/>
        <end position="29"/>
    </location>
</feature>
<keyword evidence="3" id="KW-0862">Zinc</keyword>
<dbReference type="SUPFAM" id="SSF57850">
    <property type="entry name" value="RING/U-box"/>
    <property type="match status" value="1"/>
</dbReference>
<reference evidence="7" key="1">
    <citation type="journal article" date="2008" name="Nature">
        <title>The amphioxus genome and the evolution of the chordate karyotype.</title>
        <authorList>
            <consortium name="US DOE Joint Genome Institute (JGI-PGF)"/>
            <person name="Putnam N.H."/>
            <person name="Butts T."/>
            <person name="Ferrier D.E.K."/>
            <person name="Furlong R.F."/>
            <person name="Hellsten U."/>
            <person name="Kawashima T."/>
            <person name="Robinson-Rechavi M."/>
            <person name="Shoguchi E."/>
            <person name="Terry A."/>
            <person name="Yu J.-K."/>
            <person name="Benito-Gutierrez E.L."/>
            <person name="Dubchak I."/>
            <person name="Garcia-Fernandez J."/>
            <person name="Gibson-Brown J.J."/>
            <person name="Grigoriev I.V."/>
            <person name="Horton A.C."/>
            <person name="de Jong P.J."/>
            <person name="Jurka J."/>
            <person name="Kapitonov V.V."/>
            <person name="Kohara Y."/>
            <person name="Kuroki Y."/>
            <person name="Lindquist E."/>
            <person name="Lucas S."/>
            <person name="Osoegawa K."/>
            <person name="Pennacchio L.A."/>
            <person name="Salamov A.A."/>
            <person name="Satou Y."/>
            <person name="Sauka-Spengler T."/>
            <person name="Schmutz J."/>
            <person name="Shin-I T."/>
            <person name="Toyoda A."/>
            <person name="Bronner-Fraser M."/>
            <person name="Fujiyama A."/>
            <person name="Holland L.Z."/>
            <person name="Holland P.W.H."/>
            <person name="Satoh N."/>
            <person name="Rokhsar D.S."/>
        </authorList>
    </citation>
    <scope>NUCLEOTIDE SEQUENCE [LARGE SCALE GENOMIC DNA]</scope>
    <source>
        <strain evidence="7">S238N-H82</strain>
        <tissue evidence="7">Testes</tissue>
    </source>
</reference>
<evidence type="ECO:0000313" key="7">
    <source>
        <dbReference type="EMBL" id="EEN68927.1"/>
    </source>
</evidence>
<dbReference type="InterPro" id="IPR017907">
    <property type="entry name" value="Znf_RING_CS"/>
</dbReference>
<dbReference type="EMBL" id="GG666459">
    <property type="protein sequence ID" value="EEN68927.1"/>
    <property type="molecule type" value="Genomic_DNA"/>
</dbReference>
<evidence type="ECO:0000256" key="2">
    <source>
        <dbReference type="ARBA" id="ARBA00022771"/>
    </source>
</evidence>
<feature type="domain" description="RING-type" evidence="6">
    <location>
        <begin position="218"/>
        <end position="261"/>
    </location>
</feature>
<feature type="compositionally biased region" description="Polar residues" evidence="5">
    <location>
        <begin position="382"/>
        <end position="392"/>
    </location>
</feature>
<dbReference type="PROSITE" id="PS50089">
    <property type="entry name" value="ZF_RING_2"/>
    <property type="match status" value="1"/>
</dbReference>
<dbReference type="PANTHER" id="PTHR25462">
    <property type="entry name" value="BONUS, ISOFORM C-RELATED"/>
    <property type="match status" value="1"/>
</dbReference>
<organism>
    <name type="scientific">Branchiostoma floridae</name>
    <name type="common">Florida lancelet</name>
    <name type="synonym">Amphioxus</name>
    <dbReference type="NCBI Taxonomy" id="7739"/>
    <lineage>
        <taxon>Eukaryota</taxon>
        <taxon>Metazoa</taxon>
        <taxon>Chordata</taxon>
        <taxon>Cephalochordata</taxon>
        <taxon>Leptocardii</taxon>
        <taxon>Amphioxiformes</taxon>
        <taxon>Branchiostomatidae</taxon>
        <taxon>Branchiostoma</taxon>
    </lineage>
</organism>
<dbReference type="InterPro" id="IPR013083">
    <property type="entry name" value="Znf_RING/FYVE/PHD"/>
</dbReference>
<gene>
    <name evidence="7" type="ORF">BRAFLDRAFT_94197</name>
</gene>
<feature type="compositionally biased region" description="Polar residues" evidence="5">
    <location>
        <begin position="119"/>
        <end position="134"/>
    </location>
</feature>
<feature type="region of interest" description="Disordered" evidence="5">
    <location>
        <begin position="354"/>
        <end position="400"/>
    </location>
</feature>
<proteinExistence type="predicted"/>
<feature type="compositionally biased region" description="Polar residues" evidence="5">
    <location>
        <begin position="7"/>
        <end position="18"/>
    </location>
</feature>
<evidence type="ECO:0000256" key="5">
    <source>
        <dbReference type="SAM" id="MobiDB-lite"/>
    </source>
</evidence>
<dbReference type="InterPro" id="IPR001841">
    <property type="entry name" value="Znf_RING"/>
</dbReference>
<evidence type="ECO:0000256" key="1">
    <source>
        <dbReference type="ARBA" id="ARBA00022723"/>
    </source>
</evidence>
<keyword evidence="2 4" id="KW-0863">Zinc-finger</keyword>
<dbReference type="InterPro" id="IPR047153">
    <property type="entry name" value="TRIM45/56/19-like"/>
</dbReference>
<dbReference type="Gene3D" id="3.30.40.10">
    <property type="entry name" value="Zinc/RING finger domain, C3HC4 (zinc finger)"/>
    <property type="match status" value="1"/>
</dbReference>
<dbReference type="PROSITE" id="PS00518">
    <property type="entry name" value="ZF_RING_1"/>
    <property type="match status" value="1"/>
</dbReference>
<protein>
    <recommendedName>
        <fullName evidence="6">RING-type domain-containing protein</fullName>
    </recommendedName>
</protein>
<name>C3XSK6_BRAFL</name>
<dbReference type="Pfam" id="PF00097">
    <property type="entry name" value="zf-C3HC4"/>
    <property type="match status" value="1"/>
</dbReference>
<keyword evidence="1" id="KW-0479">Metal-binding</keyword>
<feature type="region of interest" description="Disordered" evidence="5">
    <location>
        <begin position="1"/>
        <end position="33"/>
    </location>
</feature>
<evidence type="ECO:0000256" key="3">
    <source>
        <dbReference type="ARBA" id="ARBA00022833"/>
    </source>
</evidence>
<dbReference type="InterPro" id="IPR018957">
    <property type="entry name" value="Znf_C3HC4_RING-type"/>
</dbReference>
<dbReference type="InParanoid" id="C3XSK6"/>
<sequence>MIGCVSRKSSTLSTSGVLKSSPDSSSNTSQQDVDSFHRIKNILPSKLVAGTLLEKVSMFTTKRAPDTTAIAEATTTTTMASYVEALSRTITCTEQTPGTVRNEEISTAKETVSELRPTASRTTSTHSGEGTNFSATKTAIPTKMSTATLTMSTVVGTAVTSTAIEKMDTDLQSSHRTEKIDTELPCPHIIDGDITKTMLESAGPGSLIRHFIDEYLVCKIHMGFFHILAHIPRMLACGHTFCEPCLRGIMLRESIIICPVCGRVTGLPPDGVNGLPEDFYTASLCVRVVDLLEDNSGKLHADIPCITTQSETAENMHLTTSDVPDNGECEYLISEMDSFVVIDEILPKQNPLDEHVAQSGPVSGREKTPRLTIINGEPANPQAKQPTRTSTKQLKRRRRKGFKSLPSILDKFMEDLSGQKKIGTRGNLIDSFNMPWV</sequence>
<dbReference type="GO" id="GO:0008270">
    <property type="term" value="F:zinc ion binding"/>
    <property type="evidence" value="ECO:0007669"/>
    <property type="project" value="UniProtKB-KW"/>
</dbReference>
<evidence type="ECO:0000256" key="4">
    <source>
        <dbReference type="PROSITE-ProRule" id="PRU00175"/>
    </source>
</evidence>
<accession>C3XSK6</accession>
<dbReference type="AlphaFoldDB" id="C3XSK6"/>
<feature type="region of interest" description="Disordered" evidence="5">
    <location>
        <begin position="109"/>
        <end position="134"/>
    </location>
</feature>
<dbReference type="PANTHER" id="PTHR25462:SF296">
    <property type="entry name" value="MEIOTIC P26, ISOFORM F"/>
    <property type="match status" value="1"/>
</dbReference>
<evidence type="ECO:0000259" key="6">
    <source>
        <dbReference type="PROSITE" id="PS50089"/>
    </source>
</evidence>